<dbReference type="FunFam" id="3.30.200.20:FF:000228">
    <property type="entry name" value="Serine/threonine-protein kinase BIK1"/>
    <property type="match status" value="1"/>
</dbReference>
<dbReference type="Gene3D" id="3.30.200.20">
    <property type="entry name" value="Phosphorylase Kinase, domain 1"/>
    <property type="match status" value="1"/>
</dbReference>
<dbReference type="InterPro" id="IPR001245">
    <property type="entry name" value="Ser-Thr/Tyr_kinase_cat_dom"/>
</dbReference>
<keyword evidence="3" id="KW-1003">Cell membrane</keyword>
<evidence type="ECO:0000256" key="1">
    <source>
        <dbReference type="ARBA" id="ARBA00004236"/>
    </source>
</evidence>
<dbReference type="EC" id="2.7.11.1" evidence="2"/>
<dbReference type="Proteomes" id="UP001159364">
    <property type="component" value="Linkage Group LG11"/>
</dbReference>
<dbReference type="PROSITE" id="PS50011">
    <property type="entry name" value="PROTEIN_KINASE_DOM"/>
    <property type="match status" value="1"/>
</dbReference>
<evidence type="ECO:0000256" key="8">
    <source>
        <dbReference type="ARBA" id="ARBA00022840"/>
    </source>
</evidence>
<comment type="similarity">
    <text evidence="12">Belongs to the protein kinase superfamily.</text>
</comment>
<feature type="binding site" evidence="11">
    <location>
        <position position="149"/>
    </location>
    <ligand>
        <name>ATP</name>
        <dbReference type="ChEBI" id="CHEBI:30616"/>
    </ligand>
</feature>
<organism evidence="15 16">
    <name type="scientific">Erythroxylum novogranatense</name>
    <dbReference type="NCBI Taxonomy" id="1862640"/>
    <lineage>
        <taxon>Eukaryota</taxon>
        <taxon>Viridiplantae</taxon>
        <taxon>Streptophyta</taxon>
        <taxon>Embryophyta</taxon>
        <taxon>Tracheophyta</taxon>
        <taxon>Spermatophyta</taxon>
        <taxon>Magnoliopsida</taxon>
        <taxon>eudicotyledons</taxon>
        <taxon>Gunneridae</taxon>
        <taxon>Pentapetalae</taxon>
        <taxon>rosids</taxon>
        <taxon>fabids</taxon>
        <taxon>Malpighiales</taxon>
        <taxon>Erythroxylaceae</taxon>
        <taxon>Erythroxylum</taxon>
    </lineage>
</organism>
<dbReference type="PANTHER" id="PTHR45621">
    <property type="entry name" value="OS01G0588500 PROTEIN-RELATED"/>
    <property type="match status" value="1"/>
</dbReference>
<feature type="region of interest" description="Disordered" evidence="13">
    <location>
        <begin position="11"/>
        <end position="32"/>
    </location>
</feature>
<keyword evidence="16" id="KW-1185">Reference proteome</keyword>
<evidence type="ECO:0000256" key="7">
    <source>
        <dbReference type="ARBA" id="ARBA00022777"/>
    </source>
</evidence>
<protein>
    <recommendedName>
        <fullName evidence="2">non-specific serine/threonine protein kinase</fullName>
        <ecNumber evidence="2">2.7.11.1</ecNumber>
    </recommendedName>
</protein>
<keyword evidence="5" id="KW-0808">Transferase</keyword>
<dbReference type="GO" id="GO:0005524">
    <property type="term" value="F:ATP binding"/>
    <property type="evidence" value="ECO:0007669"/>
    <property type="project" value="UniProtKB-UniRule"/>
</dbReference>
<dbReference type="InterPro" id="IPR008271">
    <property type="entry name" value="Ser/Thr_kinase_AS"/>
</dbReference>
<evidence type="ECO:0000256" key="11">
    <source>
        <dbReference type="PROSITE-ProRule" id="PRU10141"/>
    </source>
</evidence>
<evidence type="ECO:0000256" key="2">
    <source>
        <dbReference type="ARBA" id="ARBA00012513"/>
    </source>
</evidence>
<sequence length="419" mass="46599">MGNCCCLCSSSNQKPTHDPTPRAVSRADLSSGPAGNATFGDENFSGNSWYSLVSTNVTTWTFQLSSSFTTIWGKNAVEPSRVEEDFGNEIINTNSNLRAFTLAQLKAATYNFRPDMVVGRGGFGKVYRGWMKEKVPSKGIRKTAIAIKKLSLTSMQGYQEWMAEITFLGRLSHPNLVKLLGYCKEDDQFLLVYEFMKNGSLNYRLFGKGSVQPLAWEIRLKVAMESARALAYLHTSEKPVIYRDFKSSNVLLDESFTAKIADFGLAFGEVAADESHFTSRVTGSLGYSDPLYIATGHLTVKSDVYSFGVVLLELLTGLQSVDNKRPRDERMLVDWVKPYLSSRKKLKGIMDHRLDGRYPFKQASSIAHLAIRCIQPGSKLRPSMTEVAETLEQINSSGARPAEPKTLSNSQYESSGDQF</sequence>
<dbReference type="SUPFAM" id="SSF56112">
    <property type="entry name" value="Protein kinase-like (PK-like)"/>
    <property type="match status" value="1"/>
</dbReference>
<keyword evidence="7" id="KW-0418">Kinase</keyword>
<dbReference type="Pfam" id="PF07714">
    <property type="entry name" value="PK_Tyr_Ser-Thr"/>
    <property type="match status" value="1"/>
</dbReference>
<dbReference type="Gene3D" id="1.10.510.10">
    <property type="entry name" value="Transferase(Phosphotransferase) domain 1"/>
    <property type="match status" value="1"/>
</dbReference>
<keyword evidence="6 11" id="KW-0547">Nucleotide-binding</keyword>
<comment type="catalytic activity">
    <reaction evidence="9">
        <text>L-threonyl-[protein] + ATP = O-phospho-L-threonyl-[protein] + ADP + H(+)</text>
        <dbReference type="Rhea" id="RHEA:46608"/>
        <dbReference type="Rhea" id="RHEA-COMP:11060"/>
        <dbReference type="Rhea" id="RHEA-COMP:11605"/>
        <dbReference type="ChEBI" id="CHEBI:15378"/>
        <dbReference type="ChEBI" id="CHEBI:30013"/>
        <dbReference type="ChEBI" id="CHEBI:30616"/>
        <dbReference type="ChEBI" id="CHEBI:61977"/>
        <dbReference type="ChEBI" id="CHEBI:456216"/>
        <dbReference type="EC" id="2.7.11.1"/>
    </reaction>
</comment>
<evidence type="ECO:0000313" key="16">
    <source>
        <dbReference type="Proteomes" id="UP001159364"/>
    </source>
</evidence>
<name>A0AAV8SGQ0_9ROSI</name>
<evidence type="ECO:0000256" key="12">
    <source>
        <dbReference type="RuleBase" id="RU000304"/>
    </source>
</evidence>
<gene>
    <name evidence="15" type="ORF">K2173_016520</name>
</gene>
<dbReference type="GO" id="GO:0004674">
    <property type="term" value="F:protein serine/threonine kinase activity"/>
    <property type="evidence" value="ECO:0007669"/>
    <property type="project" value="UniProtKB-KW"/>
</dbReference>
<evidence type="ECO:0000256" key="6">
    <source>
        <dbReference type="ARBA" id="ARBA00022741"/>
    </source>
</evidence>
<dbReference type="PROSITE" id="PS00107">
    <property type="entry name" value="PROTEIN_KINASE_ATP"/>
    <property type="match status" value="1"/>
</dbReference>
<evidence type="ECO:0000313" key="15">
    <source>
        <dbReference type="EMBL" id="KAJ8751333.1"/>
    </source>
</evidence>
<comment type="catalytic activity">
    <reaction evidence="10">
        <text>L-seryl-[protein] + ATP = O-phospho-L-seryl-[protein] + ADP + H(+)</text>
        <dbReference type="Rhea" id="RHEA:17989"/>
        <dbReference type="Rhea" id="RHEA-COMP:9863"/>
        <dbReference type="Rhea" id="RHEA-COMP:11604"/>
        <dbReference type="ChEBI" id="CHEBI:15378"/>
        <dbReference type="ChEBI" id="CHEBI:29999"/>
        <dbReference type="ChEBI" id="CHEBI:30616"/>
        <dbReference type="ChEBI" id="CHEBI:83421"/>
        <dbReference type="ChEBI" id="CHEBI:456216"/>
        <dbReference type="EC" id="2.7.11.1"/>
    </reaction>
</comment>
<evidence type="ECO:0000259" key="14">
    <source>
        <dbReference type="PROSITE" id="PS50011"/>
    </source>
</evidence>
<dbReference type="InterPro" id="IPR011009">
    <property type="entry name" value="Kinase-like_dom_sf"/>
</dbReference>
<dbReference type="GO" id="GO:0005886">
    <property type="term" value="C:plasma membrane"/>
    <property type="evidence" value="ECO:0007669"/>
    <property type="project" value="UniProtKB-SubCell"/>
</dbReference>
<evidence type="ECO:0000256" key="4">
    <source>
        <dbReference type="ARBA" id="ARBA00022527"/>
    </source>
</evidence>
<reference evidence="15 16" key="1">
    <citation type="submission" date="2021-09" db="EMBL/GenBank/DDBJ databases">
        <title>Genomic insights and catalytic innovation underlie evolution of tropane alkaloids biosynthesis.</title>
        <authorList>
            <person name="Wang Y.-J."/>
            <person name="Tian T."/>
            <person name="Huang J.-P."/>
            <person name="Huang S.-X."/>
        </authorList>
    </citation>
    <scope>NUCLEOTIDE SEQUENCE [LARGE SCALE GENOMIC DNA]</scope>
    <source>
        <strain evidence="15">KIB-2018</strain>
        <tissue evidence="15">Leaf</tissue>
    </source>
</reference>
<dbReference type="InterPro" id="IPR017441">
    <property type="entry name" value="Protein_kinase_ATP_BS"/>
</dbReference>
<evidence type="ECO:0000256" key="3">
    <source>
        <dbReference type="ARBA" id="ARBA00022475"/>
    </source>
</evidence>
<accession>A0AAV8SGQ0</accession>
<comment type="caution">
    <text evidence="15">The sequence shown here is derived from an EMBL/GenBank/DDBJ whole genome shotgun (WGS) entry which is preliminary data.</text>
</comment>
<comment type="subcellular location">
    <subcellularLocation>
        <location evidence="1">Cell membrane</location>
    </subcellularLocation>
</comment>
<dbReference type="EMBL" id="JAIWQS010000011">
    <property type="protein sequence ID" value="KAJ8751333.1"/>
    <property type="molecule type" value="Genomic_DNA"/>
</dbReference>
<proteinExistence type="inferred from homology"/>
<evidence type="ECO:0000256" key="5">
    <source>
        <dbReference type="ARBA" id="ARBA00022679"/>
    </source>
</evidence>
<dbReference type="PROSITE" id="PS00108">
    <property type="entry name" value="PROTEIN_KINASE_ST"/>
    <property type="match status" value="1"/>
</dbReference>
<feature type="domain" description="Protein kinase" evidence="14">
    <location>
        <begin position="112"/>
        <end position="394"/>
    </location>
</feature>
<dbReference type="AlphaFoldDB" id="A0AAV8SGQ0"/>
<evidence type="ECO:0000256" key="13">
    <source>
        <dbReference type="SAM" id="MobiDB-lite"/>
    </source>
</evidence>
<dbReference type="CDD" id="cd14066">
    <property type="entry name" value="STKc_IRAK"/>
    <property type="match status" value="1"/>
</dbReference>
<evidence type="ECO:0000256" key="9">
    <source>
        <dbReference type="ARBA" id="ARBA00047899"/>
    </source>
</evidence>
<feature type="compositionally biased region" description="Polar residues" evidence="13">
    <location>
        <begin position="406"/>
        <end position="419"/>
    </location>
</feature>
<keyword evidence="4 12" id="KW-0723">Serine/threonine-protein kinase</keyword>
<dbReference type="InterPro" id="IPR050823">
    <property type="entry name" value="Plant_Ser_Thr_Prot_Kinase"/>
</dbReference>
<keyword evidence="8 11" id="KW-0067">ATP-binding</keyword>
<keyword evidence="3" id="KW-0472">Membrane</keyword>
<dbReference type="InterPro" id="IPR000719">
    <property type="entry name" value="Prot_kinase_dom"/>
</dbReference>
<dbReference type="FunFam" id="1.10.510.10:FF:000095">
    <property type="entry name" value="protein STRUBBELIG-RECEPTOR FAMILY 8"/>
    <property type="match status" value="1"/>
</dbReference>
<evidence type="ECO:0000256" key="10">
    <source>
        <dbReference type="ARBA" id="ARBA00048679"/>
    </source>
</evidence>
<feature type="region of interest" description="Disordered" evidence="13">
    <location>
        <begin position="395"/>
        <end position="419"/>
    </location>
</feature>